<dbReference type="EMBL" id="BLLA01000001">
    <property type="protein sequence ID" value="GFG94909.1"/>
    <property type="molecule type" value="Genomic_DNA"/>
</dbReference>
<evidence type="ECO:0000313" key="3">
    <source>
        <dbReference type="Proteomes" id="UP000465301"/>
    </source>
</evidence>
<reference evidence="2 3" key="1">
    <citation type="journal article" date="2019" name="Emerg. Microbes Infect.">
        <title>Comprehensive subspecies identification of 175 nontuberculous mycobacteria species based on 7547 genomic profiles.</title>
        <authorList>
            <person name="Matsumoto Y."/>
            <person name="Kinjo T."/>
            <person name="Motooka D."/>
            <person name="Nabeya D."/>
            <person name="Jung N."/>
            <person name="Uechi K."/>
            <person name="Horii T."/>
            <person name="Iida T."/>
            <person name="Fujita J."/>
            <person name="Nakamura S."/>
        </authorList>
    </citation>
    <scope>NUCLEOTIDE SEQUENCE [LARGE SCALE GENOMIC DNA]</scope>
    <source>
        <strain evidence="2 3">JCM 30726</strain>
    </source>
</reference>
<comment type="caution">
    <text evidence="2">The sequence shown here is derived from an EMBL/GenBank/DDBJ whole genome shotgun (WGS) entry which is preliminary data.</text>
</comment>
<dbReference type="Proteomes" id="UP000465301">
    <property type="component" value="Unassembled WGS sequence"/>
</dbReference>
<sequence>MGCVPYGPRHPQNDDSTISRAATAYMETRTHPARAGTPDRRHGFTARRLITAQPLPCCVVKKPNNFTTSYRALNRCTRALSVAFARLVPRPVRPKDGREGAYSG</sequence>
<dbReference type="AlphaFoldDB" id="A0A7I9Z1R9"/>
<organism evidence="2 3">
    <name type="scientific">Mycobacterium timonense</name>
    <dbReference type="NCBI Taxonomy" id="701043"/>
    <lineage>
        <taxon>Bacteria</taxon>
        <taxon>Bacillati</taxon>
        <taxon>Actinomycetota</taxon>
        <taxon>Actinomycetes</taxon>
        <taxon>Mycobacteriales</taxon>
        <taxon>Mycobacteriaceae</taxon>
        <taxon>Mycobacterium</taxon>
        <taxon>Mycobacterium avium complex (MAC)</taxon>
    </lineage>
</organism>
<evidence type="ECO:0000313" key="2">
    <source>
        <dbReference type="EMBL" id="GFG94909.1"/>
    </source>
</evidence>
<evidence type="ECO:0000256" key="1">
    <source>
        <dbReference type="SAM" id="MobiDB-lite"/>
    </source>
</evidence>
<protein>
    <submittedName>
        <fullName evidence="2">Uncharacterized protein</fullName>
    </submittedName>
</protein>
<gene>
    <name evidence="2" type="ORF">MTIM_07880</name>
</gene>
<feature type="region of interest" description="Disordered" evidence="1">
    <location>
        <begin position="1"/>
        <end position="42"/>
    </location>
</feature>
<proteinExistence type="predicted"/>
<keyword evidence="3" id="KW-1185">Reference proteome</keyword>
<accession>A0A7I9Z1R9</accession>
<name>A0A7I9Z1R9_9MYCO</name>